<dbReference type="Proteomes" id="UP000002668">
    <property type="component" value="Genome"/>
</dbReference>
<reference evidence="4" key="1">
    <citation type="journal article" date="2011" name="Nat. Commun.">
        <title>Effector diversification within compartments of the Leptosphaeria maculans genome affected by Repeat-Induced Point mutations.</title>
        <authorList>
            <person name="Rouxel T."/>
            <person name="Grandaubert J."/>
            <person name="Hane J.K."/>
            <person name="Hoede C."/>
            <person name="van de Wouw A.P."/>
            <person name="Couloux A."/>
            <person name="Dominguez V."/>
            <person name="Anthouard V."/>
            <person name="Bally P."/>
            <person name="Bourras S."/>
            <person name="Cozijnsen A.J."/>
            <person name="Ciuffetti L.M."/>
            <person name="Degrave A."/>
            <person name="Dilmaghani A."/>
            <person name="Duret L."/>
            <person name="Fudal I."/>
            <person name="Goodwin S.B."/>
            <person name="Gout L."/>
            <person name="Glaser N."/>
            <person name="Linglin J."/>
            <person name="Kema G.H.J."/>
            <person name="Lapalu N."/>
            <person name="Lawrence C.B."/>
            <person name="May K."/>
            <person name="Meyer M."/>
            <person name="Ollivier B."/>
            <person name="Poulain J."/>
            <person name="Schoch C.L."/>
            <person name="Simon A."/>
            <person name="Spatafora J.W."/>
            <person name="Stachowiak A."/>
            <person name="Turgeon B.G."/>
            <person name="Tyler B.M."/>
            <person name="Vincent D."/>
            <person name="Weissenbach J."/>
            <person name="Amselem J."/>
            <person name="Quesneville H."/>
            <person name="Oliver R.P."/>
            <person name="Wincker P."/>
            <person name="Balesdent M.-H."/>
            <person name="Howlett B.J."/>
        </authorList>
    </citation>
    <scope>NUCLEOTIDE SEQUENCE [LARGE SCALE GENOMIC DNA]</scope>
    <source>
        <strain evidence="4">JN3 / isolate v23.1.3 / race Av1-4-5-6-7-8</strain>
    </source>
</reference>
<keyword evidence="2" id="KW-1133">Transmembrane helix</keyword>
<feature type="region of interest" description="Disordered" evidence="1">
    <location>
        <begin position="267"/>
        <end position="294"/>
    </location>
</feature>
<dbReference type="VEuPathDB" id="FungiDB:LEMA_P110510.1"/>
<evidence type="ECO:0000256" key="1">
    <source>
        <dbReference type="SAM" id="MobiDB-lite"/>
    </source>
</evidence>
<evidence type="ECO:0000313" key="3">
    <source>
        <dbReference type="EMBL" id="CBX96132.1"/>
    </source>
</evidence>
<dbReference type="HOGENOM" id="CLU_568658_0_0_1"/>
<evidence type="ECO:0000256" key="2">
    <source>
        <dbReference type="SAM" id="Phobius"/>
    </source>
</evidence>
<proteinExistence type="predicted"/>
<keyword evidence="4" id="KW-1185">Reference proteome</keyword>
<organism evidence="4">
    <name type="scientific">Leptosphaeria maculans (strain JN3 / isolate v23.1.3 / race Av1-4-5-6-7-8)</name>
    <name type="common">Blackleg fungus</name>
    <name type="synonym">Phoma lingam</name>
    <dbReference type="NCBI Taxonomy" id="985895"/>
    <lineage>
        <taxon>Eukaryota</taxon>
        <taxon>Fungi</taxon>
        <taxon>Dikarya</taxon>
        <taxon>Ascomycota</taxon>
        <taxon>Pezizomycotina</taxon>
        <taxon>Dothideomycetes</taxon>
        <taxon>Pleosporomycetidae</taxon>
        <taxon>Pleosporales</taxon>
        <taxon>Pleosporineae</taxon>
        <taxon>Leptosphaeriaceae</taxon>
        <taxon>Plenodomus</taxon>
        <taxon>Plenodomus lingam/Leptosphaeria maculans species complex</taxon>
    </lineage>
</organism>
<name>E4ZXN7_LEPMJ</name>
<keyword evidence="2" id="KW-0812">Transmembrane</keyword>
<evidence type="ECO:0000313" key="4">
    <source>
        <dbReference type="Proteomes" id="UP000002668"/>
    </source>
</evidence>
<dbReference type="EMBL" id="FP929128">
    <property type="protein sequence ID" value="CBX96132.1"/>
    <property type="molecule type" value="Genomic_DNA"/>
</dbReference>
<keyword evidence="2" id="KW-0472">Membrane</keyword>
<sequence>MLTYPRLFCGLGVGGWGGRGASATPHGAGQVPTLHCPRPRFDEKYIGSALLRCAMLNSRRHKRSLHGAQQETGSGAQQETVGIRVHIVGQPNGARPDGMNEKAQGHPFLSALLWVMVAMPATFPLAIITYHGKKGQVMALPGPSRTTAPRKNIIPLLAEDVDVALSFQRTLGTTRVPMSYSGELGSPSDPCALLRRLDSLETRKRAYGLGSVLSCVDQDAFSQLLYSPVWTKILLASVYTTLVTRPCRGVLGRSAYFSSAPRKRIDGLSREQITMKNKPDQGTGKTGQGRKPSWQTAAEGQILGWWSATRSSHNQRKVKRIARKWASTRRWRGTSVPSRATIGTVLHPVERRGTHEPAPSWLPAHGMRLRIQEHETDLVMGHLACHLQSSRQGEGEMMVKKNVPGCVTGCRQQRVEDGQRSALGQPSAGQGRVETVAAGAGPWHAPGRWTMDDSSSGTGQFHSRRKGKQSSAEGAAQRGS</sequence>
<accession>E4ZXN7</accession>
<dbReference type="InParanoid" id="E4ZXN7"/>
<feature type="region of interest" description="Disordered" evidence="1">
    <location>
        <begin position="438"/>
        <end position="480"/>
    </location>
</feature>
<feature type="transmembrane region" description="Helical" evidence="2">
    <location>
        <begin position="108"/>
        <end position="130"/>
    </location>
</feature>
<protein>
    <submittedName>
        <fullName evidence="3">Predicted protein</fullName>
    </submittedName>
</protein>
<gene>
    <name evidence="3" type="ORF">LEMA_P110510.1</name>
</gene>
<feature type="compositionally biased region" description="Polar residues" evidence="1">
    <location>
        <begin position="452"/>
        <end position="461"/>
    </location>
</feature>
<dbReference type="AlphaFoldDB" id="E4ZXN7"/>